<dbReference type="NCBIfam" id="TIGR04213">
    <property type="entry name" value="PGF_pre_PGF"/>
    <property type="match status" value="1"/>
</dbReference>
<dbReference type="Proteomes" id="UP001254813">
    <property type="component" value="Unassembled WGS sequence"/>
</dbReference>
<feature type="compositionally biased region" description="Gly residues" evidence="1">
    <location>
        <begin position="427"/>
        <end position="436"/>
    </location>
</feature>
<evidence type="ECO:0000256" key="2">
    <source>
        <dbReference type="SAM" id="Phobius"/>
    </source>
</evidence>
<feature type="region of interest" description="Disordered" evidence="1">
    <location>
        <begin position="327"/>
        <end position="347"/>
    </location>
</feature>
<feature type="region of interest" description="Disordered" evidence="1">
    <location>
        <begin position="391"/>
        <end position="460"/>
    </location>
</feature>
<protein>
    <submittedName>
        <fullName evidence="3">PGF-pre-PGF domain-containing protein</fullName>
    </submittedName>
</protein>
<evidence type="ECO:0000313" key="4">
    <source>
        <dbReference type="Proteomes" id="UP001254813"/>
    </source>
</evidence>
<dbReference type="RefSeq" id="WP_310928837.1">
    <property type="nucleotide sequence ID" value="NZ_JAMQOQ010000003.1"/>
</dbReference>
<evidence type="ECO:0000256" key="1">
    <source>
        <dbReference type="SAM" id="MobiDB-lite"/>
    </source>
</evidence>
<keyword evidence="2" id="KW-0812">Transmembrane</keyword>
<evidence type="ECO:0000313" key="3">
    <source>
        <dbReference type="EMBL" id="MDS0294992.1"/>
    </source>
</evidence>
<organism evidence="3 4">
    <name type="scientific">Halogeometricum luteum</name>
    <dbReference type="NCBI Taxonomy" id="2950537"/>
    <lineage>
        <taxon>Archaea</taxon>
        <taxon>Methanobacteriati</taxon>
        <taxon>Methanobacteriota</taxon>
        <taxon>Stenosarchaea group</taxon>
        <taxon>Halobacteria</taxon>
        <taxon>Halobacteriales</taxon>
        <taxon>Haloferacaceae</taxon>
        <taxon>Halogeometricum</taxon>
    </lineage>
</organism>
<comment type="caution">
    <text evidence="3">The sequence shown here is derived from an EMBL/GenBank/DDBJ whole genome shotgun (WGS) entry which is preliminary data.</text>
</comment>
<name>A0ABU2G2K0_9EURY</name>
<reference evidence="3 4" key="1">
    <citation type="submission" date="2022-06" db="EMBL/GenBank/DDBJ databases">
        <title>Halogeometricum sp. a new haloarchaeum isolate from saline soil.</title>
        <authorList>
            <person name="Strakova D."/>
            <person name="Galisteo C."/>
            <person name="Sanchez-Porro C."/>
            <person name="Ventosa A."/>
        </authorList>
    </citation>
    <scope>NUCLEOTIDE SEQUENCE [LARGE SCALE GENOMIC DNA]</scope>
    <source>
        <strain evidence="4">S3BR25-2</strain>
    </source>
</reference>
<feature type="region of interest" description="Disordered" evidence="1">
    <location>
        <begin position="585"/>
        <end position="631"/>
    </location>
</feature>
<keyword evidence="4" id="KW-1185">Reference proteome</keyword>
<sequence length="660" mass="67073">MVCVSPGAAVASTGLSPGTVDDVSDSQFVEASDSVSVWRNAPFPLRVNAASSSGTVVENQRMTVLAEEQSAEIRLNKPQLAVFNPDDEIEMSFQSRSPVSTQAFEDAEVQLLVAKAGTNSSALLSGSDLSTNGLLDTLTNAEQSGNVAFELRDLGRLQDGATSTSYDVSASGPARGPGQYAFFVVQTTEGDGFSVDGGALSVDGNVRVLGADIAVVQAAEASASVTTEDAVPGDAVTFDVDSTFTHSDVSHAVVLYNESQYADGWTRFTVNGSMDETLSADQVTATSTIVGVNGTRNVTGTANIGGVTVGDGVVRGETRVGGVVDWLADRPNGPSGDADTPGQTTGSWLDASVTAVSSTDGATTISVQSEESWADGTYRYVYLAQASGQNNLSTTTGTVELGADENREDESGGGSGDDGGNDDDGRSGGGGGGGGSAAPADPEPAEPAEPNRGDISDGRADLAVGTGITELRVGFLAGGAGGSVTAQELNVRPDSVPAIPNARELGFVDITVPEDRTDGEATLQFDVDTEMLDGVPSDRLVVYHYHDGEWSALETTVVSTEGTVVTLEATTPGFSLFAIGTADASADSDESGAGSNDATSGDDGVSAPDTENEPADAEAPDGGPADNGPVQEQGGFDAVLIGAIALFAVLAGFYVYRGAE</sequence>
<keyword evidence="2" id="KW-0472">Membrane</keyword>
<feature type="compositionally biased region" description="Acidic residues" evidence="1">
    <location>
        <begin position="610"/>
        <end position="619"/>
    </location>
</feature>
<gene>
    <name evidence="3" type="ORF">NDI79_12500</name>
</gene>
<keyword evidence="2" id="KW-1133">Transmembrane helix</keyword>
<feature type="compositionally biased region" description="Low complexity" evidence="1">
    <location>
        <begin position="620"/>
        <end position="629"/>
    </location>
</feature>
<proteinExistence type="predicted"/>
<dbReference type="InterPro" id="IPR026453">
    <property type="entry name" value="PGF_pre_PGF"/>
</dbReference>
<feature type="compositionally biased region" description="Basic and acidic residues" evidence="1">
    <location>
        <begin position="449"/>
        <end position="460"/>
    </location>
</feature>
<dbReference type="EMBL" id="JAMQOQ010000003">
    <property type="protein sequence ID" value="MDS0294992.1"/>
    <property type="molecule type" value="Genomic_DNA"/>
</dbReference>
<accession>A0ABU2G2K0</accession>
<feature type="transmembrane region" description="Helical" evidence="2">
    <location>
        <begin position="638"/>
        <end position="656"/>
    </location>
</feature>